<feature type="region of interest" description="Disordered" evidence="1">
    <location>
        <begin position="85"/>
        <end position="300"/>
    </location>
</feature>
<proteinExistence type="predicted"/>
<feature type="compositionally biased region" description="Basic and acidic residues" evidence="1">
    <location>
        <begin position="85"/>
        <end position="109"/>
    </location>
</feature>
<gene>
    <name evidence="2" type="ORF">CUNI_LOCUS61</name>
</gene>
<feature type="non-terminal residue" evidence="2">
    <location>
        <position position="1"/>
    </location>
</feature>
<organism evidence="2 3">
    <name type="scientific">Candidula unifasciata</name>
    <dbReference type="NCBI Taxonomy" id="100452"/>
    <lineage>
        <taxon>Eukaryota</taxon>
        <taxon>Metazoa</taxon>
        <taxon>Spiralia</taxon>
        <taxon>Lophotrochozoa</taxon>
        <taxon>Mollusca</taxon>
        <taxon>Gastropoda</taxon>
        <taxon>Heterobranchia</taxon>
        <taxon>Euthyneura</taxon>
        <taxon>Panpulmonata</taxon>
        <taxon>Eupulmonata</taxon>
        <taxon>Stylommatophora</taxon>
        <taxon>Helicina</taxon>
        <taxon>Helicoidea</taxon>
        <taxon>Geomitridae</taxon>
        <taxon>Candidula</taxon>
    </lineage>
</organism>
<feature type="compositionally biased region" description="Low complexity" evidence="1">
    <location>
        <begin position="136"/>
        <end position="145"/>
    </location>
</feature>
<feature type="region of interest" description="Disordered" evidence="1">
    <location>
        <begin position="1"/>
        <end position="65"/>
    </location>
</feature>
<evidence type="ECO:0000313" key="3">
    <source>
        <dbReference type="Proteomes" id="UP000678393"/>
    </source>
</evidence>
<dbReference type="Proteomes" id="UP000678393">
    <property type="component" value="Unassembled WGS sequence"/>
</dbReference>
<name>A0A8S3YBC5_9EUPU</name>
<feature type="compositionally biased region" description="Polar residues" evidence="1">
    <location>
        <begin position="43"/>
        <end position="58"/>
    </location>
</feature>
<feature type="compositionally biased region" description="Polar residues" evidence="1">
    <location>
        <begin position="111"/>
        <end position="131"/>
    </location>
</feature>
<evidence type="ECO:0000256" key="1">
    <source>
        <dbReference type="SAM" id="MobiDB-lite"/>
    </source>
</evidence>
<protein>
    <submittedName>
        <fullName evidence="2">Uncharacterized protein</fullName>
    </submittedName>
</protein>
<sequence length="481" mass="52926">RESVIRSQMLPSNMAAKQPGPMMLQDSSPPPASLSPKGHIGESPQQLVHSEMKTNPNGNEPRGRLAASSVYDNFKSAEISRFLEGRDLHQDKEVKASEIKVPSEKEVGENKNPQADTSPTADIFNMSNEVSSPVDVSLPQPVQVSDPPPSLPLYHRFSETRSIPVGFSTSLSQPSAASLNSPSKDSPQPFQDVLSLTEHDTAVQPLIQNQKKHSPVSSSVQSQRPFESKSDKDLSRYLPLGGKRQGSYDIHGNTDDNSEHSRLLRHLSKLSHSNTFPKPKMNGMSSDVLSESDEEDTPEAPANNLQLDLYISEDDLCLSQENLVNSSFSSVSAPSGQASHEDRGLGLIRQSGPTRLGIRKHQSEESPNYSKIVNRSHAFLQDNARTQSLDNPPGREGVSPDPWRLNSTVAGSPEVETYDNIVPQTAPQLQNHAYAYDPNDDSAPWDGDMNRAEQRLSLTDEDKDRLQRLRDVLPDQQAIPI</sequence>
<reference evidence="2" key="1">
    <citation type="submission" date="2021-04" db="EMBL/GenBank/DDBJ databases">
        <authorList>
            <consortium name="Molecular Ecology Group"/>
        </authorList>
    </citation>
    <scope>NUCLEOTIDE SEQUENCE</scope>
</reference>
<feature type="compositionally biased region" description="Basic and acidic residues" evidence="1">
    <location>
        <begin position="226"/>
        <end position="235"/>
    </location>
</feature>
<dbReference type="AlphaFoldDB" id="A0A8S3YBC5"/>
<dbReference type="EMBL" id="CAJHNH020000002">
    <property type="protein sequence ID" value="CAG5114503.1"/>
    <property type="molecule type" value="Genomic_DNA"/>
</dbReference>
<accession>A0A8S3YBC5</accession>
<keyword evidence="3" id="KW-1185">Reference proteome</keyword>
<feature type="compositionally biased region" description="Basic and acidic residues" evidence="1">
    <location>
        <begin position="252"/>
        <end position="262"/>
    </location>
</feature>
<feature type="compositionally biased region" description="Polar residues" evidence="1">
    <location>
        <begin position="1"/>
        <end position="11"/>
    </location>
</feature>
<evidence type="ECO:0000313" key="2">
    <source>
        <dbReference type="EMBL" id="CAG5114503.1"/>
    </source>
</evidence>
<comment type="caution">
    <text evidence="2">The sequence shown here is derived from an EMBL/GenBank/DDBJ whole genome shotgun (WGS) entry which is preliminary data.</text>
</comment>
<feature type="compositionally biased region" description="Low complexity" evidence="1">
    <location>
        <begin position="215"/>
        <end position="225"/>
    </location>
</feature>
<dbReference type="OrthoDB" id="6155542at2759"/>
<feature type="compositionally biased region" description="Polar residues" evidence="1">
    <location>
        <begin position="167"/>
        <end position="189"/>
    </location>
</feature>